<name>A0A7X1PPA2_9PSED</name>
<evidence type="ECO:0000256" key="2">
    <source>
        <dbReference type="ARBA" id="ARBA00023002"/>
    </source>
</evidence>
<dbReference type="InterPro" id="IPR006176">
    <property type="entry name" value="3-OHacyl-CoA_DH_NAD-bd"/>
</dbReference>
<dbReference type="SUPFAM" id="SSF48179">
    <property type="entry name" value="6-phosphogluconate dehydrogenase C-terminal domain-like"/>
    <property type="match status" value="1"/>
</dbReference>
<evidence type="ECO:0000256" key="1">
    <source>
        <dbReference type="ARBA" id="ARBA00009463"/>
    </source>
</evidence>
<dbReference type="PROSITE" id="PS00067">
    <property type="entry name" value="3HCDH"/>
    <property type="match status" value="1"/>
</dbReference>
<comment type="similarity">
    <text evidence="1">Belongs to the 3-hydroxyacyl-CoA dehydrogenase family.</text>
</comment>
<dbReference type="Proteomes" id="UP000486534">
    <property type="component" value="Unassembled WGS sequence"/>
</dbReference>
<reference evidence="5 6" key="1">
    <citation type="submission" date="2019-10" db="EMBL/GenBank/DDBJ databases">
        <title>Pseudomonas dajingensis sp. nov., isolated from the profound head ulcers of farmed Murray cod (Maccullochella peelii peelii).</title>
        <authorList>
            <person name="Liu Y."/>
        </authorList>
    </citation>
    <scope>NUCLEOTIDE SEQUENCE [LARGE SCALE GENOMIC DNA]</scope>
    <source>
        <strain evidence="5 6">MC042</strain>
    </source>
</reference>
<dbReference type="GO" id="GO:0070403">
    <property type="term" value="F:NAD+ binding"/>
    <property type="evidence" value="ECO:0007669"/>
    <property type="project" value="InterPro"/>
</dbReference>
<dbReference type="SUPFAM" id="SSF51735">
    <property type="entry name" value="NAD(P)-binding Rossmann-fold domains"/>
    <property type="match status" value="1"/>
</dbReference>
<dbReference type="Gene3D" id="1.10.1040.10">
    <property type="entry name" value="N-(1-d-carboxylethyl)-l-norvaline Dehydrogenase, domain 2"/>
    <property type="match status" value="1"/>
</dbReference>
<dbReference type="Pfam" id="PF02737">
    <property type="entry name" value="3HCDH_N"/>
    <property type="match status" value="1"/>
</dbReference>
<protein>
    <submittedName>
        <fullName evidence="5">Hydroxylacyl-CoA dehydrogenase</fullName>
    </submittedName>
</protein>
<dbReference type="Pfam" id="PF00725">
    <property type="entry name" value="3HCDH"/>
    <property type="match status" value="1"/>
</dbReference>
<feature type="domain" description="3-hydroxyacyl-CoA dehydrogenase C-terminal" evidence="3">
    <location>
        <begin position="192"/>
        <end position="258"/>
    </location>
</feature>
<gene>
    <name evidence="5" type="ORF">GDH07_19120</name>
</gene>
<evidence type="ECO:0000259" key="3">
    <source>
        <dbReference type="Pfam" id="PF00725"/>
    </source>
</evidence>
<dbReference type="AlphaFoldDB" id="A0A7X1PPA2"/>
<dbReference type="InterPro" id="IPR008927">
    <property type="entry name" value="6-PGluconate_DH-like_C_sf"/>
</dbReference>
<keyword evidence="2" id="KW-0560">Oxidoreductase</keyword>
<dbReference type="GO" id="GO:0006631">
    <property type="term" value="P:fatty acid metabolic process"/>
    <property type="evidence" value="ECO:0007669"/>
    <property type="project" value="InterPro"/>
</dbReference>
<evidence type="ECO:0000313" key="5">
    <source>
        <dbReference type="EMBL" id="MQA55432.1"/>
    </source>
</evidence>
<dbReference type="PANTHER" id="PTHR48075:SF1">
    <property type="entry name" value="LAMBDA-CRYSTALLIN HOMOLOG"/>
    <property type="match status" value="1"/>
</dbReference>
<accession>A0A7X1PPA2</accession>
<sequence>MRDKAAWNNSVQRVTIIGSGVIGTSWAALFLAHDLHVVVHDVDPTSEERLRNGIDSIKPTLKALGLKTTNLYEKLRFDKELSTAVSQADLIQECGPDRVAFKRNLWAEIERYAPGSTIFVSSSSGITTKVQAGLLREPGRLLIGHPFNPPHLVPLVEVVPHSEALPQHVECLVNFYRAVGKTPICLRKEIPGFAANRLQTALLREAILLVKLGVVSVDEVDAIVTNSLGLRWAVDGPFRSLHLGGGAAGFEGYLKQFSRGLQLLWLHSALHPFYLGKSLKAKILDQIKSSFGRSSIQKLEGERDERQLAVLNALHPNKKDQQESTSRH</sequence>
<dbReference type="PANTHER" id="PTHR48075">
    <property type="entry name" value="3-HYDROXYACYL-COA DEHYDROGENASE FAMILY PROTEIN"/>
    <property type="match status" value="1"/>
</dbReference>
<comment type="caution">
    <text evidence="5">The sequence shown here is derived from an EMBL/GenBank/DDBJ whole genome shotgun (WGS) entry which is preliminary data.</text>
</comment>
<evidence type="ECO:0000313" key="6">
    <source>
        <dbReference type="Proteomes" id="UP000486534"/>
    </source>
</evidence>
<dbReference type="InterPro" id="IPR036291">
    <property type="entry name" value="NAD(P)-bd_dom_sf"/>
</dbReference>
<dbReference type="EMBL" id="WHUV01000003">
    <property type="protein sequence ID" value="MQA55432.1"/>
    <property type="molecule type" value="Genomic_DNA"/>
</dbReference>
<feature type="domain" description="3-hydroxyacyl-CoA dehydrogenase NAD binding" evidence="4">
    <location>
        <begin position="14"/>
        <end position="188"/>
    </location>
</feature>
<proteinExistence type="inferred from homology"/>
<dbReference type="GO" id="GO:0050104">
    <property type="term" value="F:L-gulonate 3-dehydrogenase activity"/>
    <property type="evidence" value="ECO:0007669"/>
    <property type="project" value="TreeGrafter"/>
</dbReference>
<dbReference type="InterPro" id="IPR013328">
    <property type="entry name" value="6PGD_dom2"/>
</dbReference>
<dbReference type="RefSeq" id="WP_152898528.1">
    <property type="nucleotide sequence ID" value="NZ_WHUV01000003.1"/>
</dbReference>
<organism evidence="5 6">
    <name type="scientific">Pseudomonas piscis</name>
    <dbReference type="NCBI Taxonomy" id="2614538"/>
    <lineage>
        <taxon>Bacteria</taxon>
        <taxon>Pseudomonadati</taxon>
        <taxon>Pseudomonadota</taxon>
        <taxon>Gammaproteobacteria</taxon>
        <taxon>Pseudomonadales</taxon>
        <taxon>Pseudomonadaceae</taxon>
        <taxon>Pseudomonas</taxon>
    </lineage>
</organism>
<dbReference type="InterPro" id="IPR006108">
    <property type="entry name" value="3HC_DH_C"/>
</dbReference>
<dbReference type="InterPro" id="IPR006180">
    <property type="entry name" value="3-OHacyl-CoA_DH_CS"/>
</dbReference>
<dbReference type="Gene3D" id="3.40.50.720">
    <property type="entry name" value="NAD(P)-binding Rossmann-like Domain"/>
    <property type="match status" value="1"/>
</dbReference>
<evidence type="ECO:0000259" key="4">
    <source>
        <dbReference type="Pfam" id="PF02737"/>
    </source>
</evidence>